<dbReference type="Proteomes" id="UP000006765">
    <property type="component" value="Unassembled WGS sequence"/>
</dbReference>
<dbReference type="STRING" id="1231392.OCGS_1628"/>
<organism evidence="1 2">
    <name type="scientific">Oceaniovalibus guishaninsula JLT2003</name>
    <dbReference type="NCBI Taxonomy" id="1231392"/>
    <lineage>
        <taxon>Bacteria</taxon>
        <taxon>Pseudomonadati</taxon>
        <taxon>Pseudomonadota</taxon>
        <taxon>Alphaproteobacteria</taxon>
        <taxon>Rhodobacterales</taxon>
        <taxon>Roseobacteraceae</taxon>
        <taxon>Oceaniovalibus</taxon>
    </lineage>
</organism>
<reference evidence="1 2" key="1">
    <citation type="journal article" date="2012" name="J. Bacteriol.">
        <title>Draft Genome Sequence of Oceaniovalibus guishaninsula JLT2003T.</title>
        <authorList>
            <person name="Tang K."/>
            <person name="Liu K."/>
            <person name="Jiao N."/>
        </authorList>
    </citation>
    <scope>NUCLEOTIDE SEQUENCE [LARGE SCALE GENOMIC DNA]</scope>
    <source>
        <strain evidence="1 2">JLT2003</strain>
    </source>
</reference>
<accession>K2HBX4</accession>
<dbReference type="eggNOG" id="ENOG5033NWR">
    <property type="taxonomic scope" value="Bacteria"/>
</dbReference>
<evidence type="ECO:0000313" key="1">
    <source>
        <dbReference type="EMBL" id="EKE44112.1"/>
    </source>
</evidence>
<protein>
    <submittedName>
        <fullName evidence="1">Uncharacterized protein</fullName>
    </submittedName>
</protein>
<dbReference type="OrthoDB" id="7873775at2"/>
<evidence type="ECO:0000313" key="2">
    <source>
        <dbReference type="Proteomes" id="UP000006765"/>
    </source>
</evidence>
<sequence length="114" mass="11513">MAEIIWLRPVEGGMPDMPGPESGGEGTIDDLAVQIAGVTMAWQGHRVADVAAGARTLAVTATGLGLDRLARVACTICVLCGRDDPAALAANVARLSRLGDAALIAFWGGESAGG</sequence>
<dbReference type="EMBL" id="AMGO01000036">
    <property type="protein sequence ID" value="EKE44112.1"/>
    <property type="molecule type" value="Genomic_DNA"/>
</dbReference>
<name>K2HBX4_9RHOB</name>
<gene>
    <name evidence="1" type="ORF">OCGS_1628</name>
</gene>
<proteinExistence type="predicted"/>
<comment type="caution">
    <text evidence="1">The sequence shown here is derived from an EMBL/GenBank/DDBJ whole genome shotgun (WGS) entry which is preliminary data.</text>
</comment>
<dbReference type="RefSeq" id="WP_007426780.1">
    <property type="nucleotide sequence ID" value="NZ_AMGO01000036.1"/>
</dbReference>
<dbReference type="AlphaFoldDB" id="K2HBX4"/>
<keyword evidence="2" id="KW-1185">Reference proteome</keyword>